<dbReference type="RefSeq" id="WP_345645805.1">
    <property type="nucleotide sequence ID" value="NZ_BAABKB010000004.1"/>
</dbReference>
<keyword evidence="3" id="KW-1185">Reference proteome</keyword>
<evidence type="ECO:0000256" key="1">
    <source>
        <dbReference type="SAM" id="MobiDB-lite"/>
    </source>
</evidence>
<dbReference type="Proteomes" id="UP001501759">
    <property type="component" value="Unassembled WGS sequence"/>
</dbReference>
<reference evidence="3" key="1">
    <citation type="journal article" date="2019" name="Int. J. Syst. Evol. Microbiol.">
        <title>The Global Catalogue of Microorganisms (GCM) 10K type strain sequencing project: providing services to taxonomists for standard genome sequencing and annotation.</title>
        <authorList>
            <consortium name="The Broad Institute Genomics Platform"/>
            <consortium name="The Broad Institute Genome Sequencing Center for Infectious Disease"/>
            <person name="Wu L."/>
            <person name="Ma J."/>
        </authorList>
    </citation>
    <scope>NUCLEOTIDE SEQUENCE [LARGE SCALE GENOMIC DNA]</scope>
    <source>
        <strain evidence="3">JCM 18409</strain>
    </source>
</reference>
<name>A0ABP9IQC2_9ACTN</name>
<protein>
    <submittedName>
        <fullName evidence="2">Uncharacterized protein</fullName>
    </submittedName>
</protein>
<organism evidence="2 3">
    <name type="scientific">Streptomyces siamensis</name>
    <dbReference type="NCBI Taxonomy" id="1274986"/>
    <lineage>
        <taxon>Bacteria</taxon>
        <taxon>Bacillati</taxon>
        <taxon>Actinomycetota</taxon>
        <taxon>Actinomycetes</taxon>
        <taxon>Kitasatosporales</taxon>
        <taxon>Streptomycetaceae</taxon>
        <taxon>Streptomyces</taxon>
    </lineage>
</organism>
<gene>
    <name evidence="2" type="ORF">GCM10023335_23350</name>
</gene>
<proteinExistence type="predicted"/>
<feature type="compositionally biased region" description="Low complexity" evidence="1">
    <location>
        <begin position="143"/>
        <end position="170"/>
    </location>
</feature>
<evidence type="ECO:0000313" key="3">
    <source>
        <dbReference type="Proteomes" id="UP001501759"/>
    </source>
</evidence>
<sequence length="282" mass="28452">MTATAFLDRWGVRIAEWAAPGECSLAAQTARTYAAGGATRRGLFSGGRPAPGGMGGGTVSVLPDVLDALAYAADALKSALGSPQLGNVLSVSGLLIGLRAQRSAGASPDDGTDPPPRARVDDAGARPDGEPEPEGSDGLRRPAGASTSDDPAGAAADSPSGDPASSGSAPRPTPSPAPAVEAVRAALRMSERLRARGMDQAAADELAAEVTARLLAEGEPGEATAFLDALVGEEPPRPTSRGIRPRLRRLISAAPGLRSRSRRPRAGADPRPPQDPDGAGRG</sequence>
<feature type="compositionally biased region" description="Basic and acidic residues" evidence="1">
    <location>
        <begin position="116"/>
        <end position="129"/>
    </location>
</feature>
<feature type="region of interest" description="Disordered" evidence="1">
    <location>
        <begin position="102"/>
        <end position="180"/>
    </location>
</feature>
<dbReference type="EMBL" id="BAABKB010000004">
    <property type="protein sequence ID" value="GAA5006055.1"/>
    <property type="molecule type" value="Genomic_DNA"/>
</dbReference>
<feature type="region of interest" description="Disordered" evidence="1">
    <location>
        <begin position="228"/>
        <end position="282"/>
    </location>
</feature>
<feature type="compositionally biased region" description="Basic and acidic residues" evidence="1">
    <location>
        <begin position="266"/>
        <end position="282"/>
    </location>
</feature>
<accession>A0ABP9IQC2</accession>
<comment type="caution">
    <text evidence="2">The sequence shown here is derived from an EMBL/GenBank/DDBJ whole genome shotgun (WGS) entry which is preliminary data.</text>
</comment>
<evidence type="ECO:0000313" key="2">
    <source>
        <dbReference type="EMBL" id="GAA5006055.1"/>
    </source>
</evidence>